<keyword evidence="4" id="KW-0413">Isomerase</keyword>
<feature type="domain" description="GST N-terminal" evidence="2">
    <location>
        <begin position="2"/>
        <end position="83"/>
    </location>
</feature>
<dbReference type="Proteomes" id="UP000298213">
    <property type="component" value="Unassembled WGS sequence"/>
</dbReference>
<dbReference type="GO" id="GO:0016034">
    <property type="term" value="F:maleylacetoacetate isomerase activity"/>
    <property type="evidence" value="ECO:0007669"/>
    <property type="project" value="UniProtKB-EC"/>
</dbReference>
<dbReference type="PROSITE" id="PS50405">
    <property type="entry name" value="GST_CTER"/>
    <property type="match status" value="1"/>
</dbReference>
<sequence length="211" mass="23220">MKRLVLFDYYRSSASYRVRIALALKGLDYERIEVNLLEGAQRGSEYRALNPQALVPMLDVGDRRLTQSLAIIDWLDAAYPQPALLPADPGERADVLSLALAVACDIHPLNNLRVLKHLQAALGQPEEARNAWYRHWVVEGLTALQAMAAPHAGRFLFGDTPTLADVCLVPQMFNARRFAVPLDAFPLLVRADAAASALPAFAAAHPDRFAP</sequence>
<dbReference type="SUPFAM" id="SSF47616">
    <property type="entry name" value="GST C-terminal domain-like"/>
    <property type="match status" value="1"/>
</dbReference>
<proteinExistence type="inferred from homology"/>
<dbReference type="PROSITE" id="PS50404">
    <property type="entry name" value="GST_NTER"/>
    <property type="match status" value="1"/>
</dbReference>
<dbReference type="SUPFAM" id="SSF52833">
    <property type="entry name" value="Thioredoxin-like"/>
    <property type="match status" value="1"/>
</dbReference>
<dbReference type="NCBIfam" id="TIGR01262">
    <property type="entry name" value="maiA"/>
    <property type="match status" value="1"/>
</dbReference>
<dbReference type="OrthoDB" id="509852at2"/>
<dbReference type="InterPro" id="IPR005955">
    <property type="entry name" value="GST_Zeta"/>
</dbReference>
<dbReference type="EMBL" id="SPDV01000003">
    <property type="protein sequence ID" value="TFI59828.1"/>
    <property type="molecule type" value="Genomic_DNA"/>
</dbReference>
<evidence type="ECO:0000259" key="2">
    <source>
        <dbReference type="PROSITE" id="PS50404"/>
    </source>
</evidence>
<dbReference type="InterPro" id="IPR010987">
    <property type="entry name" value="Glutathione-S-Trfase_C-like"/>
</dbReference>
<evidence type="ECO:0000313" key="5">
    <source>
        <dbReference type="Proteomes" id="UP000298213"/>
    </source>
</evidence>
<dbReference type="InterPro" id="IPR034330">
    <property type="entry name" value="GST_Zeta_C"/>
</dbReference>
<dbReference type="InterPro" id="IPR040079">
    <property type="entry name" value="Glutathione_S-Trfase"/>
</dbReference>
<dbReference type="InterPro" id="IPR036282">
    <property type="entry name" value="Glutathione-S-Trfase_C_sf"/>
</dbReference>
<feature type="domain" description="GST C-terminal" evidence="3">
    <location>
        <begin position="88"/>
        <end position="211"/>
    </location>
</feature>
<dbReference type="InterPro" id="IPR034333">
    <property type="entry name" value="GST_Zeta_N"/>
</dbReference>
<dbReference type="GO" id="GO:0005737">
    <property type="term" value="C:cytoplasm"/>
    <property type="evidence" value="ECO:0007669"/>
    <property type="project" value="InterPro"/>
</dbReference>
<dbReference type="InterPro" id="IPR004045">
    <property type="entry name" value="Glutathione_S-Trfase_N"/>
</dbReference>
<organism evidence="4 5">
    <name type="scientific">Sphingomonas parva</name>
    <dbReference type="NCBI Taxonomy" id="2555898"/>
    <lineage>
        <taxon>Bacteria</taxon>
        <taxon>Pseudomonadati</taxon>
        <taxon>Pseudomonadota</taxon>
        <taxon>Alphaproteobacteria</taxon>
        <taxon>Sphingomonadales</taxon>
        <taxon>Sphingomonadaceae</taxon>
        <taxon>Sphingomonas</taxon>
    </lineage>
</organism>
<dbReference type="Gene3D" id="1.20.1050.10">
    <property type="match status" value="1"/>
</dbReference>
<dbReference type="GO" id="GO:0004364">
    <property type="term" value="F:glutathione transferase activity"/>
    <property type="evidence" value="ECO:0007669"/>
    <property type="project" value="TreeGrafter"/>
</dbReference>
<dbReference type="GO" id="GO:0006559">
    <property type="term" value="P:L-phenylalanine catabolic process"/>
    <property type="evidence" value="ECO:0007669"/>
    <property type="project" value="TreeGrafter"/>
</dbReference>
<dbReference type="SFLD" id="SFLDS00019">
    <property type="entry name" value="Glutathione_Transferase_(cytos"/>
    <property type="match status" value="1"/>
</dbReference>
<dbReference type="Gene3D" id="3.40.30.10">
    <property type="entry name" value="Glutaredoxin"/>
    <property type="match status" value="1"/>
</dbReference>
<dbReference type="SFLD" id="SFLDG00358">
    <property type="entry name" value="Main_(cytGST)"/>
    <property type="match status" value="1"/>
</dbReference>
<comment type="caution">
    <text evidence="4">The sequence shown here is derived from an EMBL/GenBank/DDBJ whole genome shotgun (WGS) entry which is preliminary data.</text>
</comment>
<dbReference type="RefSeq" id="WP_135083588.1">
    <property type="nucleotide sequence ID" value="NZ_SPDV01000003.1"/>
</dbReference>
<dbReference type="Pfam" id="PF13417">
    <property type="entry name" value="GST_N_3"/>
    <property type="match status" value="1"/>
</dbReference>
<evidence type="ECO:0000256" key="1">
    <source>
        <dbReference type="ARBA" id="ARBA00010007"/>
    </source>
</evidence>
<evidence type="ECO:0000259" key="3">
    <source>
        <dbReference type="PROSITE" id="PS50405"/>
    </source>
</evidence>
<gene>
    <name evidence="4" type="primary">maiA</name>
    <name evidence="4" type="ORF">E2493_03065</name>
</gene>
<dbReference type="PANTHER" id="PTHR42673:SF21">
    <property type="entry name" value="GLUTATHIONE S-TRANSFERASE YFCF"/>
    <property type="match status" value="1"/>
</dbReference>
<dbReference type="EC" id="5.2.1.2" evidence="4"/>
<protein>
    <submittedName>
        <fullName evidence="4">Maleylacetoacetate isomerase</fullName>
        <ecNumber evidence="4">5.2.1.2</ecNumber>
    </submittedName>
</protein>
<accession>A0A4Y8ZUY8</accession>
<dbReference type="CDD" id="cd03191">
    <property type="entry name" value="GST_C_Zeta"/>
    <property type="match status" value="1"/>
</dbReference>
<dbReference type="GO" id="GO:0006749">
    <property type="term" value="P:glutathione metabolic process"/>
    <property type="evidence" value="ECO:0007669"/>
    <property type="project" value="TreeGrafter"/>
</dbReference>
<name>A0A4Y8ZUY8_9SPHN</name>
<dbReference type="PANTHER" id="PTHR42673">
    <property type="entry name" value="MALEYLACETOACETATE ISOMERASE"/>
    <property type="match status" value="1"/>
</dbReference>
<dbReference type="AlphaFoldDB" id="A0A4Y8ZUY8"/>
<comment type="similarity">
    <text evidence="1">Belongs to the GST superfamily. Zeta family.</text>
</comment>
<dbReference type="CDD" id="cd03042">
    <property type="entry name" value="GST_N_Zeta"/>
    <property type="match status" value="1"/>
</dbReference>
<reference evidence="4 5" key="1">
    <citation type="submission" date="2019-03" db="EMBL/GenBank/DDBJ databases">
        <title>Genome sequence of Sphingomonas sp. 17J27-24.</title>
        <authorList>
            <person name="Kim M."/>
            <person name="Maeng S."/>
            <person name="Sathiyaraj S."/>
        </authorList>
    </citation>
    <scope>NUCLEOTIDE SEQUENCE [LARGE SCALE GENOMIC DNA]</scope>
    <source>
        <strain evidence="4 5">17J27-24</strain>
    </source>
</reference>
<keyword evidence="5" id="KW-1185">Reference proteome</keyword>
<dbReference type="InterPro" id="IPR036249">
    <property type="entry name" value="Thioredoxin-like_sf"/>
</dbReference>
<evidence type="ECO:0000313" key="4">
    <source>
        <dbReference type="EMBL" id="TFI59828.1"/>
    </source>
</evidence>